<proteinExistence type="inferred from homology"/>
<dbReference type="STRING" id="33936.AZI98_08195"/>
<keyword evidence="4" id="KW-1185">Reference proteome</keyword>
<dbReference type="Pfam" id="PF03795">
    <property type="entry name" value="YCII"/>
    <property type="match status" value="1"/>
</dbReference>
<gene>
    <name evidence="3" type="ORF">AZI98_08195</name>
</gene>
<reference evidence="3 4" key="1">
    <citation type="submission" date="2016-04" db="EMBL/GenBank/DDBJ databases">
        <title>Draft genome sequence of Aeribacillus pallidus 8m3 from petroleum reservoir.</title>
        <authorList>
            <person name="Poltaraus A.B."/>
            <person name="Nazina T.N."/>
            <person name="Tourova T.P."/>
            <person name="Malakho S.M."/>
            <person name="Korshunova A.V."/>
            <person name="Sokolova D.S."/>
        </authorList>
    </citation>
    <scope>NUCLEOTIDE SEQUENCE [LARGE SCALE GENOMIC DNA]</scope>
    <source>
        <strain evidence="3 4">8m3</strain>
    </source>
</reference>
<evidence type="ECO:0000256" key="1">
    <source>
        <dbReference type="ARBA" id="ARBA00007689"/>
    </source>
</evidence>
<dbReference type="Gene3D" id="3.30.70.1060">
    <property type="entry name" value="Dimeric alpha+beta barrel"/>
    <property type="match status" value="1"/>
</dbReference>
<dbReference type="InterPro" id="IPR005545">
    <property type="entry name" value="YCII"/>
</dbReference>
<dbReference type="OrthoDB" id="162319at2"/>
<dbReference type="InterPro" id="IPR011008">
    <property type="entry name" value="Dimeric_a/b-barrel"/>
</dbReference>
<comment type="caution">
    <text evidence="3">The sequence shown here is derived from an EMBL/GenBank/DDBJ whole genome shotgun (WGS) entry which is preliminary data.</text>
</comment>
<feature type="domain" description="YCII-related" evidence="2">
    <location>
        <begin position="1"/>
        <end position="83"/>
    </location>
</feature>
<protein>
    <recommendedName>
        <fullName evidence="2">YCII-related domain-containing protein</fullName>
    </recommendedName>
</protein>
<evidence type="ECO:0000259" key="2">
    <source>
        <dbReference type="Pfam" id="PF03795"/>
    </source>
</evidence>
<organism evidence="3 4">
    <name type="scientific">Aeribacillus pallidus</name>
    <dbReference type="NCBI Taxonomy" id="33936"/>
    <lineage>
        <taxon>Bacteria</taxon>
        <taxon>Bacillati</taxon>
        <taxon>Bacillota</taxon>
        <taxon>Bacilli</taxon>
        <taxon>Bacillales</taxon>
        <taxon>Bacillaceae</taxon>
        <taxon>Aeribacillus</taxon>
    </lineage>
</organism>
<accession>A0A165XYR6</accession>
<dbReference type="GeneID" id="301126251"/>
<dbReference type="RefSeq" id="WP_063387797.1">
    <property type="nucleotide sequence ID" value="NZ_LWBR01000020.1"/>
</dbReference>
<evidence type="ECO:0000313" key="4">
    <source>
        <dbReference type="Proteomes" id="UP000076476"/>
    </source>
</evidence>
<comment type="similarity">
    <text evidence="1">Belongs to the YciI family.</text>
</comment>
<sequence length="92" mass="10537">MKYFVVLLPMKDEEKSKAFRNDHLNYLEQKGKEGKIFAKGRFTDGTGGMVIYRASSFEEAEKLAKEDPYVVTGARGYEIHEWEMVSDAVLPN</sequence>
<evidence type="ECO:0000313" key="3">
    <source>
        <dbReference type="EMBL" id="KZN96545.1"/>
    </source>
</evidence>
<dbReference type="SUPFAM" id="SSF54909">
    <property type="entry name" value="Dimeric alpha+beta barrel"/>
    <property type="match status" value="1"/>
</dbReference>
<dbReference type="AlphaFoldDB" id="A0A165XYR6"/>
<dbReference type="Proteomes" id="UP000076476">
    <property type="component" value="Unassembled WGS sequence"/>
</dbReference>
<name>A0A165XYR6_9BACI</name>
<dbReference type="EMBL" id="LWBR01000020">
    <property type="protein sequence ID" value="KZN96545.1"/>
    <property type="molecule type" value="Genomic_DNA"/>
</dbReference>
<dbReference type="PANTHER" id="PTHR37828:SF1">
    <property type="entry name" value="YCII-RELATED DOMAIN-CONTAINING PROTEIN"/>
    <property type="match status" value="1"/>
</dbReference>
<dbReference type="PANTHER" id="PTHR37828">
    <property type="entry name" value="GSR2449 PROTEIN"/>
    <property type="match status" value="1"/>
</dbReference>